<keyword evidence="1" id="KW-0119">Carbohydrate metabolism</keyword>
<dbReference type="PANTHER" id="PTHR10749">
    <property type="entry name" value="PHOSPHORYLASE B KINASE REGULATORY SUBUNIT"/>
    <property type="match status" value="1"/>
</dbReference>
<keyword evidence="1" id="KW-1003">Cell membrane</keyword>
<protein>
    <recommendedName>
        <fullName evidence="1">Phosphorylase b kinase regulatory subunit</fullName>
    </recommendedName>
</protein>
<evidence type="ECO:0000256" key="1">
    <source>
        <dbReference type="RuleBase" id="RU364123"/>
    </source>
</evidence>
<keyword evidence="1" id="KW-0472">Membrane</keyword>
<dbReference type="PANTHER" id="PTHR10749:SF7">
    <property type="entry name" value="PHOSPHORYLASE B KINASE REGULATORY SUBUNIT ALPHA-RELATED"/>
    <property type="match status" value="1"/>
</dbReference>
<dbReference type="OrthoDB" id="5971574at2759"/>
<proteinExistence type="inferred from homology"/>
<reference evidence="2 3" key="1">
    <citation type="submission" date="2014-03" db="EMBL/GenBank/DDBJ databases">
        <title>Draft genome of the hookworm Oesophagostomum dentatum.</title>
        <authorList>
            <person name="Mitreva M."/>
        </authorList>
    </citation>
    <scope>NUCLEOTIDE SEQUENCE [LARGE SCALE GENOMIC DNA]</scope>
    <source>
        <strain evidence="2 3">OD-Hann</strain>
    </source>
</reference>
<evidence type="ECO:0000313" key="2">
    <source>
        <dbReference type="EMBL" id="KHJ94938.1"/>
    </source>
</evidence>
<accession>A0A0B1TBI2</accession>
<dbReference type="GO" id="GO:0005977">
    <property type="term" value="P:glycogen metabolic process"/>
    <property type="evidence" value="ECO:0007669"/>
    <property type="project" value="UniProtKB-UniPathway"/>
</dbReference>
<dbReference type="GO" id="GO:0005964">
    <property type="term" value="C:phosphorylase kinase complex"/>
    <property type="evidence" value="ECO:0007669"/>
    <property type="project" value="TreeGrafter"/>
</dbReference>
<keyword evidence="1" id="KW-0112">Calmodulin-binding</keyword>
<dbReference type="EMBL" id="KN550143">
    <property type="protein sequence ID" value="KHJ94938.1"/>
    <property type="molecule type" value="Genomic_DNA"/>
</dbReference>
<keyword evidence="3" id="KW-1185">Reference proteome</keyword>
<dbReference type="Proteomes" id="UP000053660">
    <property type="component" value="Unassembled WGS sequence"/>
</dbReference>
<comment type="pathway">
    <text evidence="1">Glycan biosynthesis; glycogen metabolism.</text>
</comment>
<comment type="subcellular location">
    <subcellularLocation>
        <location evidence="1">Cell membrane</location>
        <topology evidence="1">Lipid-anchor</topology>
        <orientation evidence="1">Cytoplasmic side</orientation>
    </subcellularLocation>
</comment>
<keyword evidence="1" id="KW-0321">Glycogen metabolism</keyword>
<dbReference type="InterPro" id="IPR008734">
    <property type="entry name" value="PHK_A/B_su"/>
</dbReference>
<dbReference type="GO" id="GO:0005886">
    <property type="term" value="C:plasma membrane"/>
    <property type="evidence" value="ECO:0007669"/>
    <property type="project" value="UniProtKB-SubCell"/>
</dbReference>
<keyword evidence="1" id="KW-0449">Lipoprotein</keyword>
<dbReference type="UniPathway" id="UPA00163"/>
<sequence>MSEWFLVASPAGRRVENGNHSRNMLKTYSRNTNLDSNNSSRRDVTRSQMTAMKPDDLVEMLLETTVLEEQASIVHCLWMKHGPEFNTGLNGQYVTVKMLMEEVYTKSCEGRMWALVRLTAGLLDKRLEELGKAVTHLLVRQKQITVGVLCEVFSVKFCMH</sequence>
<keyword evidence="1" id="KW-0636">Prenylation</keyword>
<comment type="function">
    <text evidence="1">Phosphorylase b kinase catalyzes the phosphorylation of serine in certain substrates, including troponin I.</text>
</comment>
<gene>
    <name evidence="2" type="ORF">OESDEN_05128</name>
</gene>
<comment type="similarity">
    <text evidence="1">Belongs to the phosphorylase b kinase regulatory chain family.</text>
</comment>
<dbReference type="AlphaFoldDB" id="A0A0B1TBI2"/>
<name>A0A0B1TBI2_OESDE</name>
<organism evidence="2 3">
    <name type="scientific">Oesophagostomum dentatum</name>
    <name type="common">Nodular worm</name>
    <dbReference type="NCBI Taxonomy" id="61180"/>
    <lineage>
        <taxon>Eukaryota</taxon>
        <taxon>Metazoa</taxon>
        <taxon>Ecdysozoa</taxon>
        <taxon>Nematoda</taxon>
        <taxon>Chromadorea</taxon>
        <taxon>Rhabditida</taxon>
        <taxon>Rhabditina</taxon>
        <taxon>Rhabditomorpha</taxon>
        <taxon>Strongyloidea</taxon>
        <taxon>Strongylidae</taxon>
        <taxon>Oesophagostomum</taxon>
    </lineage>
</organism>
<dbReference type="GO" id="GO:0005516">
    <property type="term" value="F:calmodulin binding"/>
    <property type="evidence" value="ECO:0007669"/>
    <property type="project" value="UniProtKB-KW"/>
</dbReference>
<evidence type="ECO:0000313" key="3">
    <source>
        <dbReference type="Proteomes" id="UP000053660"/>
    </source>
</evidence>